<evidence type="ECO:0000256" key="1">
    <source>
        <dbReference type="ARBA" id="ARBA00022737"/>
    </source>
</evidence>
<evidence type="ECO:0000313" key="4">
    <source>
        <dbReference type="Proteomes" id="UP000028980"/>
    </source>
</evidence>
<dbReference type="PANTHER" id="PTHR45586:SF1">
    <property type="entry name" value="LIPOPOLYSACCHARIDE ASSEMBLY PROTEIN B"/>
    <property type="match status" value="1"/>
</dbReference>
<dbReference type="InterPro" id="IPR051012">
    <property type="entry name" value="CellSynth/LPSAsmb/PSIAsmb"/>
</dbReference>
<dbReference type="InterPro" id="IPR019734">
    <property type="entry name" value="TPR_rpt"/>
</dbReference>
<dbReference type="AlphaFoldDB" id="A0A081D7Q1"/>
<protein>
    <submittedName>
        <fullName evidence="3">TPR domain protein</fullName>
    </submittedName>
</protein>
<comment type="caution">
    <text evidence="3">The sequence shown here is derived from an EMBL/GenBank/DDBJ whole genome shotgun (WGS) entry which is preliminary data.</text>
</comment>
<dbReference type="Proteomes" id="UP000028980">
    <property type="component" value="Unassembled WGS sequence"/>
</dbReference>
<evidence type="ECO:0000256" key="2">
    <source>
        <dbReference type="ARBA" id="ARBA00022803"/>
    </source>
</evidence>
<dbReference type="SUPFAM" id="SSF48452">
    <property type="entry name" value="TPR-like"/>
    <property type="match status" value="2"/>
</dbReference>
<dbReference type="InterPro" id="IPR011990">
    <property type="entry name" value="TPR-like_helical_dom_sf"/>
</dbReference>
<evidence type="ECO:0000313" key="3">
    <source>
        <dbReference type="EMBL" id="GAK74947.1"/>
    </source>
</evidence>
<keyword evidence="1" id="KW-0677">Repeat</keyword>
<keyword evidence="2" id="KW-0802">TPR repeat</keyword>
<gene>
    <name evidence="3" type="ORF">JCM19296_525</name>
</gene>
<name>A0A081D7Q1_NONUL</name>
<sequence length="702" mass="79943">MMKPFQPYLQKALKKTYVAIIVLLAAHYGYSQNMNAGFELLEKGDFKQAKVFFKDILKDYPDNKTAQLCLGRATGLSGNPDEATTIFEELLEQYPQDFEIKLNYAESLLWNKKYIAAKSYYQGLLKENDQSFPAVLGYANTLSNLKEYPQAQDYINKALVIDPGNPNASTSKKYINLGYSNQLVQAQSYESATQLLKDNLEFLEYDTETLQVLANTYLIATQVDSALITYQKINKSQTDSILSLNGISLVQHLKGKEKTALQYSKKSMSILNTTTPKNIEQQTIERNIQALIWNGKYKEAEAKLSDQIEQSGPENWLLALRATLNIYKSNFKKSINDYNQILMTDSTSFDGNLGKSNAQKAMGGNYKDAYTSASKTLEIYKDQKDALQFIKNLDQQFTPVATVKPSYNFDNGDNEAYNLNVNLTVPLNIKFALLGSYNYRDTFNDQLSSQATTQLFQIGAAYEFLPNIKLKGIAGINSINADNNSYEELTTDISLQIKSIKLQSIDIGFKRNVESFNTALLERQLVQSNYYVNYNLSTNFNLGWFTQYFYTSQNDGNSRNLLFTSLYYNLLKKPSLKAGLNYQYITFENQVPTVYFSPSRFNAIEIFFNLNRSIDSIKKDQWYYDLSAATGYQFIEDNGRQSTYRLQASLGYKFSDRTALDIYGQQSNIASTTAAGFTFTEVGFRFKWLLSNKPLFETIRVK</sequence>
<dbReference type="Pfam" id="PF14559">
    <property type="entry name" value="TPR_19"/>
    <property type="match status" value="1"/>
</dbReference>
<proteinExistence type="predicted"/>
<dbReference type="Gene3D" id="1.25.40.10">
    <property type="entry name" value="Tetratricopeptide repeat domain"/>
    <property type="match status" value="2"/>
</dbReference>
<accession>A0A081D7Q1</accession>
<organism evidence="3 4">
    <name type="scientific">Nonlabens ulvanivorans</name>
    <name type="common">Persicivirga ulvanivorans</name>
    <dbReference type="NCBI Taxonomy" id="906888"/>
    <lineage>
        <taxon>Bacteria</taxon>
        <taxon>Pseudomonadati</taxon>
        <taxon>Bacteroidota</taxon>
        <taxon>Flavobacteriia</taxon>
        <taxon>Flavobacteriales</taxon>
        <taxon>Flavobacteriaceae</taxon>
        <taxon>Nonlabens</taxon>
    </lineage>
</organism>
<dbReference type="SMART" id="SM00028">
    <property type="entry name" value="TPR"/>
    <property type="match status" value="4"/>
</dbReference>
<dbReference type="EMBL" id="BBLG01000001">
    <property type="protein sequence ID" value="GAK74947.1"/>
    <property type="molecule type" value="Genomic_DNA"/>
</dbReference>
<reference evidence="3 4" key="1">
    <citation type="journal article" date="2014" name="Genome Announc.">
        <title>Draft Genome Sequences of Marine Flavobacterium Nonlabens Strains NR17, NR24, NR27, NR32, NR33, and Ara13.</title>
        <authorList>
            <person name="Nakanishi M."/>
            <person name="Meirelles P."/>
            <person name="Suzuki R."/>
            <person name="Takatani N."/>
            <person name="Mino S."/>
            <person name="Suda W."/>
            <person name="Oshima K."/>
            <person name="Hattori M."/>
            <person name="Ohkuma M."/>
            <person name="Hosokawa M."/>
            <person name="Miyashita K."/>
            <person name="Thompson F.L."/>
            <person name="Niwa A."/>
            <person name="Sawabe T."/>
            <person name="Sawabe T."/>
        </authorList>
    </citation>
    <scope>NUCLEOTIDE SEQUENCE [LARGE SCALE GENOMIC DNA]</scope>
    <source>
        <strain evidence="4">JCM19296</strain>
    </source>
</reference>
<dbReference type="PANTHER" id="PTHR45586">
    <property type="entry name" value="TPR REPEAT-CONTAINING PROTEIN PA4667"/>
    <property type="match status" value="1"/>
</dbReference>